<proteinExistence type="predicted"/>
<feature type="non-terminal residue" evidence="1">
    <location>
        <position position="1"/>
    </location>
</feature>
<gene>
    <name evidence="1" type="ORF">GMARGA_LOCUS28302</name>
</gene>
<dbReference type="EMBL" id="CAJVQB010035978">
    <property type="protein sequence ID" value="CAG8823299.1"/>
    <property type="molecule type" value="Genomic_DNA"/>
</dbReference>
<reference evidence="1 2" key="1">
    <citation type="submission" date="2021-06" db="EMBL/GenBank/DDBJ databases">
        <authorList>
            <person name="Kallberg Y."/>
            <person name="Tangrot J."/>
            <person name="Rosling A."/>
        </authorList>
    </citation>
    <scope>NUCLEOTIDE SEQUENCE [LARGE SCALE GENOMIC DNA]</scope>
    <source>
        <strain evidence="1 2">120-4 pot B 10/14</strain>
    </source>
</reference>
<evidence type="ECO:0000313" key="2">
    <source>
        <dbReference type="Proteomes" id="UP000789901"/>
    </source>
</evidence>
<sequence length="51" mass="6144">ATDFEYLTILKDIPIFANKLDHYEQINIFNILERIFDVAILWGIFHKSLYK</sequence>
<organism evidence="1 2">
    <name type="scientific">Gigaspora margarita</name>
    <dbReference type="NCBI Taxonomy" id="4874"/>
    <lineage>
        <taxon>Eukaryota</taxon>
        <taxon>Fungi</taxon>
        <taxon>Fungi incertae sedis</taxon>
        <taxon>Mucoromycota</taxon>
        <taxon>Glomeromycotina</taxon>
        <taxon>Glomeromycetes</taxon>
        <taxon>Diversisporales</taxon>
        <taxon>Gigasporaceae</taxon>
        <taxon>Gigaspora</taxon>
    </lineage>
</organism>
<comment type="caution">
    <text evidence="1">The sequence shown here is derived from an EMBL/GenBank/DDBJ whole genome shotgun (WGS) entry which is preliminary data.</text>
</comment>
<protein>
    <submittedName>
        <fullName evidence="1">3385_t:CDS:1</fullName>
    </submittedName>
</protein>
<evidence type="ECO:0000313" key="1">
    <source>
        <dbReference type="EMBL" id="CAG8823299.1"/>
    </source>
</evidence>
<accession>A0ABN7WA34</accession>
<keyword evidence="2" id="KW-1185">Reference proteome</keyword>
<name>A0ABN7WA34_GIGMA</name>
<dbReference type="Proteomes" id="UP000789901">
    <property type="component" value="Unassembled WGS sequence"/>
</dbReference>